<dbReference type="PANTHER" id="PTHR30483:SF6">
    <property type="entry name" value="PERIPLASMIC BINDING PROTEIN OF ABC TRANSPORTER FOR NATURAL AMINO ACIDS"/>
    <property type="match status" value="1"/>
</dbReference>
<dbReference type="Proteomes" id="UP000002698">
    <property type="component" value="Chromosome"/>
</dbReference>
<dbReference type="CDD" id="cd06345">
    <property type="entry name" value="PBP1_ABC_ligand_binding-like"/>
    <property type="match status" value="1"/>
</dbReference>
<sequence length="441" mass="47602">MVNNCKGDSRNVRSAAGRSVGRRRFLKATGAGAVTLGLAGCADNGGEFDDSTFKVGHLAPLELDMGAGSERSADIAVDELNANGGVMDTDVELIHADTSAIPSEATRQAETLVQDENVDMLIGAHASEVVLAILDFVAESEIPFLVTGSAAPEVSTNYMGDDYDRYEMIFRPGPANSSYQVDELAGYAEYLNDEHGWTTFAQLAEQAAWTQFFTDNLPPALEDRGFDVEYNERISSETDDFSPILDAIEATGADAVFKQFSLLPGTGMLSEWRNSEYPFGQEGVSVPSMSPEYWDDTDGGCQYETTAESGGAGASPITDLTQPFTEEYEAVADGERPTLPMYMGYCTYDGLMLYAEAVERAGTFDYRNNLQDILDELRATDFTGTTGQIVFGEEGSEFPNDVIAGPDGGAGFPVTQWIDGSKEIVYPRDIASADHQAAPWI</sequence>
<dbReference type="HOGENOM" id="CLU_027128_0_0_2"/>
<evidence type="ECO:0000256" key="1">
    <source>
        <dbReference type="ARBA" id="ARBA00022729"/>
    </source>
</evidence>
<evidence type="ECO:0000313" key="4">
    <source>
        <dbReference type="Proteomes" id="UP000002698"/>
    </source>
</evidence>
<dbReference type="PANTHER" id="PTHR30483">
    <property type="entry name" value="LEUCINE-SPECIFIC-BINDING PROTEIN"/>
    <property type="match status" value="1"/>
</dbReference>
<feature type="domain" description="Leucine-binding protein" evidence="2">
    <location>
        <begin position="64"/>
        <end position="395"/>
    </location>
</feature>
<accession>A0A1U7EUZ6</accession>
<evidence type="ECO:0000259" key="2">
    <source>
        <dbReference type="Pfam" id="PF13458"/>
    </source>
</evidence>
<dbReference type="KEGG" id="nph:NP_1464A"/>
<proteinExistence type="predicted"/>
<name>A0A1U7EUZ6_NATPD</name>
<keyword evidence="1" id="KW-0732">Signal</keyword>
<evidence type="ECO:0000313" key="3">
    <source>
        <dbReference type="EMBL" id="CAI48823.1"/>
    </source>
</evidence>
<dbReference type="SUPFAM" id="SSF53822">
    <property type="entry name" value="Periplasmic binding protein-like I"/>
    <property type="match status" value="1"/>
</dbReference>
<dbReference type="InterPro" id="IPR028082">
    <property type="entry name" value="Peripla_BP_I"/>
</dbReference>
<dbReference type="InterPro" id="IPR051010">
    <property type="entry name" value="BCAA_transport"/>
</dbReference>
<dbReference type="AlphaFoldDB" id="A0A1U7EUZ6"/>
<dbReference type="InterPro" id="IPR006311">
    <property type="entry name" value="TAT_signal"/>
</dbReference>
<dbReference type="STRING" id="348780.NP_1464A"/>
<dbReference type="EMBL" id="CR936257">
    <property type="protein sequence ID" value="CAI48823.1"/>
    <property type="molecule type" value="Genomic_DNA"/>
</dbReference>
<dbReference type="eggNOG" id="arCOG01020">
    <property type="taxonomic scope" value="Archaea"/>
</dbReference>
<dbReference type="EnsemblBacteria" id="CAI48823">
    <property type="protein sequence ID" value="CAI48823"/>
    <property type="gene ID" value="NP_1464A"/>
</dbReference>
<protein>
    <submittedName>
        <fullName evidence="3">ABC-type transport system periplasmic substrate-binding protein (Probable substrate branched-chain amino acids)</fullName>
    </submittedName>
</protein>
<organism evidence="3 4">
    <name type="scientific">Natronomonas pharaonis (strain ATCC 35678 / DSM 2160 / CIP 103997 / JCM 8858 / NBRC 14720 / NCIMB 2260 / Gabara)</name>
    <name type="common">Halobacterium pharaonis</name>
    <dbReference type="NCBI Taxonomy" id="348780"/>
    <lineage>
        <taxon>Archaea</taxon>
        <taxon>Methanobacteriati</taxon>
        <taxon>Methanobacteriota</taxon>
        <taxon>Stenosarchaea group</taxon>
        <taxon>Halobacteria</taxon>
        <taxon>Halobacteriales</taxon>
        <taxon>Natronomonadaceae</taxon>
        <taxon>Natronomonas</taxon>
    </lineage>
</organism>
<reference evidence="3 4" key="1">
    <citation type="journal article" date="2005" name="Genome Res.">
        <title>Living with two extremes: conclusions from the genome sequence of Natronomonas pharaonis.</title>
        <authorList>
            <person name="Falb M."/>
            <person name="Pfeiffer F."/>
            <person name="Palm P."/>
            <person name="Rodewald K."/>
            <person name="Hickmann V."/>
            <person name="Tittor J."/>
            <person name="Oesterhelt D."/>
        </authorList>
    </citation>
    <scope>NUCLEOTIDE SEQUENCE [LARGE SCALE GENOMIC DNA]</scope>
    <source>
        <strain evidence="4">ATCC 35678 / DSM 2160 / CIP 103997 / JCM 8858 / NBRC 14720 / NCIMB 2260 / Gabara</strain>
    </source>
</reference>
<keyword evidence="4" id="KW-1185">Reference proteome</keyword>
<dbReference type="Pfam" id="PF13458">
    <property type="entry name" value="Peripla_BP_6"/>
    <property type="match status" value="1"/>
</dbReference>
<dbReference type="Gene3D" id="3.40.50.2300">
    <property type="match status" value="2"/>
</dbReference>
<dbReference type="InterPro" id="IPR028081">
    <property type="entry name" value="Leu-bd"/>
</dbReference>
<gene>
    <name evidence="3" type="primary">livJ3</name>
    <name evidence="3" type="synonym">abc07s</name>
    <name evidence="3" type="ordered locus">NP_1464A</name>
</gene>
<dbReference type="OrthoDB" id="200499at2157"/>
<dbReference type="PROSITE" id="PS51318">
    <property type="entry name" value="TAT"/>
    <property type="match status" value="1"/>
</dbReference>